<sequence>MSRADARVPTLVIRRSEHGGPRLTGAAGGTEVFGMGSAPTDPAAPAGPMPAADFVAALRDLSDRYWDRHPFHLRLHEGRLTKPELQLWAANRWYYQRRLPQKDAAIIANCPLPEVRRHWLERVVYHDGRDAGEGGAHNWLRLAEAVGLDRAEVLDERHVLPGVRFAVDAYVNFARARSWQEGVASGLTEMFSPGLMRRRLADMREHYPWIGEEGFAYFTSRLRVIAGEGQSTVDLVVRHCVTRDQQDAAVAALAFKCDVLRAILDSVDYACHQIAP</sequence>
<dbReference type="Proteomes" id="UP001205311">
    <property type="component" value="Unassembled WGS sequence"/>
</dbReference>
<dbReference type="Gene3D" id="1.20.910.10">
    <property type="entry name" value="Heme oxygenase-like"/>
    <property type="match status" value="1"/>
</dbReference>
<evidence type="ECO:0000256" key="4">
    <source>
        <dbReference type="HAMAP-Rule" id="MF_00654"/>
    </source>
</evidence>
<evidence type="ECO:0000256" key="3">
    <source>
        <dbReference type="ARBA" id="ARBA00023002"/>
    </source>
</evidence>
<dbReference type="EC" id="1.3.3.11" evidence="4"/>
<dbReference type="Pfam" id="PF03070">
    <property type="entry name" value="TENA_THI-4"/>
    <property type="match status" value="1"/>
</dbReference>
<evidence type="ECO:0000313" key="7">
    <source>
        <dbReference type="Proteomes" id="UP001205311"/>
    </source>
</evidence>
<accession>A0ABT1HTZ5</accession>
<feature type="domain" description="Thiaminase-2/PQQC" evidence="5">
    <location>
        <begin position="57"/>
        <end position="265"/>
    </location>
</feature>
<evidence type="ECO:0000259" key="5">
    <source>
        <dbReference type="Pfam" id="PF03070"/>
    </source>
</evidence>
<protein>
    <recommendedName>
        <fullName evidence="4">Pyrroloquinoline-quinone synthase</fullName>
        <ecNumber evidence="4">1.3.3.11</ecNumber>
    </recommendedName>
    <alternativeName>
        <fullName evidence="4">Coenzyme PQQ synthesis protein C</fullName>
    </alternativeName>
    <alternativeName>
        <fullName evidence="4">Pyrroloquinoline quinone biosynthesis protein C</fullName>
    </alternativeName>
</protein>
<gene>
    <name evidence="4" type="primary">pqqC</name>
    <name evidence="6" type="ORF">LX15_002666</name>
</gene>
<keyword evidence="7" id="KW-1185">Reference proteome</keyword>
<dbReference type="InterPro" id="IPR011845">
    <property type="entry name" value="PqqC"/>
</dbReference>
<proteinExistence type="inferred from homology"/>
<keyword evidence="3 4" id="KW-0560">Oxidoreductase</keyword>
<dbReference type="PANTHER" id="PTHR40279">
    <property type="entry name" value="PQQC-LIKE PROTEIN"/>
    <property type="match status" value="1"/>
</dbReference>
<dbReference type="HAMAP" id="MF_00654">
    <property type="entry name" value="PQQ_syn_PqqC"/>
    <property type="match status" value="1"/>
</dbReference>
<dbReference type="SUPFAM" id="SSF48613">
    <property type="entry name" value="Heme oxygenase-like"/>
    <property type="match status" value="1"/>
</dbReference>
<dbReference type="PANTHER" id="PTHR40279:SF3">
    <property type="entry name" value="4-AMINOBENZOATE SYNTHASE"/>
    <property type="match status" value="1"/>
</dbReference>
<dbReference type="InterPro" id="IPR004305">
    <property type="entry name" value="Thiaminase-2/PQQC"/>
</dbReference>
<comment type="similarity">
    <text evidence="4">Belongs to the PqqC family.</text>
</comment>
<comment type="pathway">
    <text evidence="1">Cofactor biosynthesis; thiamine diphosphate biosynthesis.</text>
</comment>
<evidence type="ECO:0000256" key="1">
    <source>
        <dbReference type="ARBA" id="ARBA00004948"/>
    </source>
</evidence>
<name>A0ABT1HTZ5_STRSD</name>
<evidence type="ECO:0000256" key="2">
    <source>
        <dbReference type="ARBA" id="ARBA00022905"/>
    </source>
</evidence>
<comment type="catalytic activity">
    <reaction evidence="4">
        <text>6-(2-amino-2-carboxyethyl)-7,8-dioxo-1,2,3,4,7,8-hexahydroquinoline-2,4-dicarboxylate + 3 O2 = pyrroloquinoline quinone + 2 H2O2 + 2 H2O + H(+)</text>
        <dbReference type="Rhea" id="RHEA:10692"/>
        <dbReference type="ChEBI" id="CHEBI:15377"/>
        <dbReference type="ChEBI" id="CHEBI:15378"/>
        <dbReference type="ChEBI" id="CHEBI:15379"/>
        <dbReference type="ChEBI" id="CHEBI:16240"/>
        <dbReference type="ChEBI" id="CHEBI:58442"/>
        <dbReference type="ChEBI" id="CHEBI:58778"/>
        <dbReference type="EC" id="1.3.3.11"/>
    </reaction>
</comment>
<organism evidence="6 7">
    <name type="scientific">Streptoalloteichus tenebrarius (strain ATCC 17920 / DSM 40477 / JCM 4838 / CBS 697.72 / NBRC 16177 / NCIMB 11028 / NRRL B-12390 / A12253. 1 / ISP 5477)</name>
    <name type="common">Streptomyces tenebrarius</name>
    <dbReference type="NCBI Taxonomy" id="1933"/>
    <lineage>
        <taxon>Bacteria</taxon>
        <taxon>Bacillati</taxon>
        <taxon>Actinomycetota</taxon>
        <taxon>Actinomycetes</taxon>
        <taxon>Pseudonocardiales</taxon>
        <taxon>Pseudonocardiaceae</taxon>
        <taxon>Streptoalloteichus</taxon>
    </lineage>
</organism>
<comment type="pathway">
    <text evidence="4">Cofactor biosynthesis; pyrroloquinoline quinone biosynthesis.</text>
</comment>
<dbReference type="EMBL" id="JAMTCP010000012">
    <property type="protein sequence ID" value="MCP2258967.1"/>
    <property type="molecule type" value="Genomic_DNA"/>
</dbReference>
<keyword evidence="2 4" id="KW-0884">PQQ biosynthesis</keyword>
<dbReference type="InterPro" id="IPR016084">
    <property type="entry name" value="Haem_Oase-like_multi-hlx"/>
</dbReference>
<dbReference type="NCBIfam" id="TIGR02111">
    <property type="entry name" value="PQQ_syn_pqqC"/>
    <property type="match status" value="1"/>
</dbReference>
<evidence type="ECO:0000313" key="6">
    <source>
        <dbReference type="EMBL" id="MCP2258967.1"/>
    </source>
</evidence>
<dbReference type="InterPro" id="IPR039068">
    <property type="entry name" value="PqqC-like"/>
</dbReference>
<comment type="caution">
    <text evidence="6">The sequence shown here is derived from an EMBL/GenBank/DDBJ whole genome shotgun (WGS) entry which is preliminary data.</text>
</comment>
<comment type="function">
    <text evidence="4">Ring cyclization and eight-electron oxidation of 3a-(2-amino-2-carboxyethyl)-4,5-dioxo-4,5,6,7,8,9-hexahydroquinoline-7,9-dicarboxylic-acid to PQQ.</text>
</comment>
<reference evidence="6 7" key="1">
    <citation type="submission" date="2022-06" db="EMBL/GenBank/DDBJ databases">
        <title>Genomic Encyclopedia of Archaeal and Bacterial Type Strains, Phase II (KMG-II): from individual species to whole genera.</title>
        <authorList>
            <person name="Goeker M."/>
        </authorList>
    </citation>
    <scope>NUCLEOTIDE SEQUENCE [LARGE SCALE GENOMIC DNA]</scope>
    <source>
        <strain evidence="6 7">DSM 40477</strain>
    </source>
</reference>